<comment type="caution">
    <text evidence="2">The sequence shown here is derived from an EMBL/GenBank/DDBJ whole genome shotgun (WGS) entry which is preliminary data.</text>
</comment>
<organism evidence="2 3">
    <name type="scientific">Dechloromonas hankyongensis</name>
    <dbReference type="NCBI Taxonomy" id="2908002"/>
    <lineage>
        <taxon>Bacteria</taxon>
        <taxon>Pseudomonadati</taxon>
        <taxon>Pseudomonadota</taxon>
        <taxon>Betaproteobacteria</taxon>
        <taxon>Rhodocyclales</taxon>
        <taxon>Azonexaceae</taxon>
        <taxon>Dechloromonas</taxon>
    </lineage>
</organism>
<reference evidence="2" key="1">
    <citation type="submission" date="2022-01" db="EMBL/GenBank/DDBJ databases">
        <authorList>
            <person name="Jo J.-H."/>
            <person name="Im W.-T."/>
        </authorList>
    </citation>
    <scope>NUCLEOTIDE SEQUENCE</scope>
    <source>
        <strain evidence="2">XY25</strain>
    </source>
</reference>
<sequence>MKSNVLRFEDALFERPTSLPLSDVQSPSGSPAVTGQGFHVPLPTIDPSFVDDAPPPRKLKSDAPIDATAALESMPHLLHKIQALWNSRDLNTFIACLLMDSRDGERAGFPFGVARELIFLSRTNLVLRAQEAAPLLGVSLGEAVDLISKGDQMALGHSNSADDVWAHHVSHASVDAATHKPNATINQIFSLKQHKPKTEHRHREPSLKLVPFITERPPLPQAVRLDITTPTALRSARAGFEPGGTMDGGLFRCLAKELSNNHIGQLVLSSLGDSTQCAWLPSGIRFARTQCQFTKLVLQVDLLSAPENLLCQCMQEGIGHLVIYLNQASGKWRAQAQQLSATDPDYFRREIGRLVAFRDQYQAATGRRCEISVASTAHRASHAMATYFHDLDHLPGLVAYDEVLLPPGIRAKDVAARGQCHCLSPFIEAHVRTNGHLVACAMDHSGYSFTADLTHTSFTDAWQGQAYRMVRQRVARGEQAGRLCEICPHHTPPNSQ</sequence>
<proteinExistence type="predicted"/>
<feature type="domain" description="4Fe4S-binding SPASM" evidence="1">
    <location>
        <begin position="422"/>
        <end position="488"/>
    </location>
</feature>
<keyword evidence="3" id="KW-1185">Reference proteome</keyword>
<evidence type="ECO:0000313" key="2">
    <source>
        <dbReference type="EMBL" id="MCG2577148.1"/>
    </source>
</evidence>
<gene>
    <name evidence="2" type="ORF">LZ012_09075</name>
</gene>
<accession>A0ABS9K1X5</accession>
<dbReference type="EMBL" id="JAKLTN010000002">
    <property type="protein sequence ID" value="MCG2577148.1"/>
    <property type="molecule type" value="Genomic_DNA"/>
</dbReference>
<dbReference type="Pfam" id="PF13186">
    <property type="entry name" value="SPASM"/>
    <property type="match status" value="1"/>
</dbReference>
<dbReference type="Gene3D" id="3.20.20.70">
    <property type="entry name" value="Aldolase class I"/>
    <property type="match status" value="1"/>
</dbReference>
<protein>
    <submittedName>
        <fullName evidence="2">SPASM domain-containing protein</fullName>
    </submittedName>
</protein>
<evidence type="ECO:0000313" key="3">
    <source>
        <dbReference type="Proteomes" id="UP001165384"/>
    </source>
</evidence>
<dbReference type="InterPro" id="IPR013785">
    <property type="entry name" value="Aldolase_TIM"/>
</dbReference>
<name>A0ABS9K1X5_9RHOO</name>
<dbReference type="RefSeq" id="WP_275709917.1">
    <property type="nucleotide sequence ID" value="NZ_JAKLTN010000002.1"/>
</dbReference>
<dbReference type="InterPro" id="IPR023885">
    <property type="entry name" value="4Fe4S-binding_SPASM_dom"/>
</dbReference>
<evidence type="ECO:0000259" key="1">
    <source>
        <dbReference type="Pfam" id="PF13186"/>
    </source>
</evidence>
<dbReference type="Proteomes" id="UP001165384">
    <property type="component" value="Unassembled WGS sequence"/>
</dbReference>